<evidence type="ECO:0000256" key="6">
    <source>
        <dbReference type="ARBA" id="ARBA00022989"/>
    </source>
</evidence>
<keyword evidence="4 12" id="KW-0716">Sensory transduction</keyword>
<keyword evidence="5 12" id="KW-0812">Transmembrane</keyword>
<organism evidence="14 15">
    <name type="scientific">Eleutherodactylus coqui</name>
    <name type="common">Puerto Rican coqui</name>
    <dbReference type="NCBI Taxonomy" id="57060"/>
    <lineage>
        <taxon>Eukaryota</taxon>
        <taxon>Metazoa</taxon>
        <taxon>Chordata</taxon>
        <taxon>Craniata</taxon>
        <taxon>Vertebrata</taxon>
        <taxon>Euteleostomi</taxon>
        <taxon>Amphibia</taxon>
        <taxon>Batrachia</taxon>
        <taxon>Anura</taxon>
        <taxon>Neobatrachia</taxon>
        <taxon>Hyloidea</taxon>
        <taxon>Eleutherodactylidae</taxon>
        <taxon>Eleutherodactylinae</taxon>
        <taxon>Eleutherodactylus</taxon>
        <taxon>Eleutherodactylus</taxon>
    </lineage>
</organism>
<evidence type="ECO:0000256" key="9">
    <source>
        <dbReference type="ARBA" id="ARBA00023170"/>
    </source>
</evidence>
<proteinExistence type="inferred from homology"/>
<sequence length="300" mass="34605">MADSKEGDTFFLYLCFLAPTLIALIAGLVIHSFIIGVNVTDWWKGRSVTPVDHIVTSLAISRMCAQCAVTLYVIVYALFLSSLDLKIHLAIIVTIYIFFSYANVWLTSLLSIVLCLKISNFHSRLFLYLRGMIVHRTVYFIVASILFSILKCLVDVFTYITEKNKSTTYNTTIHNLSMDCTAVLLFTSLYQHITKMKMSSNLSINLEIYYSVIKLVSVTFIHSTIYFIGYLICQLYYYFYCVDLLWLHVVSEFPPVLHSSYLIYRTPKLRSQMSKVLQNVRYFCFQRKATKDESIEVVAL</sequence>
<protein>
    <recommendedName>
        <fullName evidence="12">Taste receptor type 2</fullName>
    </recommendedName>
</protein>
<keyword evidence="10 12" id="KW-0807">Transducer</keyword>
<dbReference type="GO" id="GO:0016020">
    <property type="term" value="C:membrane"/>
    <property type="evidence" value="ECO:0007669"/>
    <property type="project" value="UniProtKB-SubCell"/>
</dbReference>
<dbReference type="OrthoDB" id="8876749at2759"/>
<gene>
    <name evidence="14" type="ORF">GDO78_019876</name>
</gene>
<evidence type="ECO:0000256" key="12">
    <source>
        <dbReference type="RuleBase" id="RU004424"/>
    </source>
</evidence>
<feature type="transmembrane region" description="Helical" evidence="13">
    <location>
        <begin position="172"/>
        <end position="191"/>
    </location>
</feature>
<feature type="transmembrane region" description="Helical" evidence="13">
    <location>
        <begin position="137"/>
        <end position="160"/>
    </location>
</feature>
<dbReference type="PANTHER" id="PTHR11394:SF160">
    <property type="entry name" value="TASTE RECEPTOR TYPE 2"/>
    <property type="match status" value="1"/>
</dbReference>
<evidence type="ECO:0000256" key="4">
    <source>
        <dbReference type="ARBA" id="ARBA00022606"/>
    </source>
</evidence>
<evidence type="ECO:0000313" key="15">
    <source>
        <dbReference type="Proteomes" id="UP000770717"/>
    </source>
</evidence>
<comment type="caution">
    <text evidence="14">The sequence shown here is derived from an EMBL/GenBank/DDBJ whole genome shotgun (WGS) entry which is preliminary data.</text>
</comment>
<evidence type="ECO:0000256" key="5">
    <source>
        <dbReference type="ARBA" id="ARBA00022692"/>
    </source>
</evidence>
<comment type="subcellular location">
    <subcellularLocation>
        <location evidence="1 12">Membrane</location>
        <topology evidence="1 12">Multi-pass membrane protein</topology>
    </subcellularLocation>
</comment>
<dbReference type="GO" id="GO:0033038">
    <property type="term" value="F:bitter taste receptor activity"/>
    <property type="evidence" value="ECO:0007669"/>
    <property type="project" value="InterPro"/>
</dbReference>
<feature type="transmembrane region" description="Helical" evidence="13">
    <location>
        <begin position="87"/>
        <end position="116"/>
    </location>
</feature>
<reference evidence="14" key="1">
    <citation type="thesis" date="2020" institute="ProQuest LLC" country="789 East Eisenhower Parkway, Ann Arbor, MI, USA">
        <title>Comparative Genomics and Chromosome Evolution.</title>
        <authorList>
            <person name="Mudd A.B."/>
        </authorList>
    </citation>
    <scope>NUCLEOTIDE SEQUENCE</scope>
    <source>
        <strain evidence="14">HN-11 Male</strain>
        <tissue evidence="14">Kidney and liver</tissue>
    </source>
</reference>
<dbReference type="AlphaFoldDB" id="A0A8J6BIZ8"/>
<dbReference type="GO" id="GO:0004930">
    <property type="term" value="F:G protein-coupled receptor activity"/>
    <property type="evidence" value="ECO:0007669"/>
    <property type="project" value="UniProtKB-KW"/>
</dbReference>
<dbReference type="SUPFAM" id="SSF81321">
    <property type="entry name" value="Family A G protein-coupled receptor-like"/>
    <property type="match status" value="1"/>
</dbReference>
<evidence type="ECO:0000256" key="1">
    <source>
        <dbReference type="ARBA" id="ARBA00004141"/>
    </source>
</evidence>
<evidence type="ECO:0000256" key="8">
    <source>
        <dbReference type="ARBA" id="ARBA00023136"/>
    </source>
</evidence>
<evidence type="ECO:0000256" key="13">
    <source>
        <dbReference type="SAM" id="Phobius"/>
    </source>
</evidence>
<dbReference type="Pfam" id="PF05296">
    <property type="entry name" value="TAS2R"/>
    <property type="match status" value="2"/>
</dbReference>
<dbReference type="PANTHER" id="PTHR11394">
    <property type="entry name" value="TASTE RECEPTOR TYPE 2"/>
    <property type="match status" value="1"/>
</dbReference>
<name>A0A8J6BIZ8_ELECQ</name>
<feature type="transmembrane region" description="Helical" evidence="13">
    <location>
        <begin position="212"/>
        <end position="239"/>
    </location>
</feature>
<evidence type="ECO:0000256" key="7">
    <source>
        <dbReference type="ARBA" id="ARBA00023040"/>
    </source>
</evidence>
<comment type="similarity">
    <text evidence="2 11">Belongs to the G-protein coupled receptor T2R family.</text>
</comment>
<keyword evidence="8 12" id="KW-0472">Membrane</keyword>
<evidence type="ECO:0000313" key="14">
    <source>
        <dbReference type="EMBL" id="KAG9464480.1"/>
    </source>
</evidence>
<dbReference type="EMBL" id="WNTK01004372">
    <property type="protein sequence ID" value="KAG9464480.1"/>
    <property type="molecule type" value="Genomic_DNA"/>
</dbReference>
<evidence type="ECO:0000256" key="10">
    <source>
        <dbReference type="ARBA" id="ARBA00023224"/>
    </source>
</evidence>
<evidence type="ECO:0000256" key="3">
    <source>
        <dbReference type="ARBA" id="ARBA00022480"/>
    </source>
</evidence>
<accession>A0A8J6BIZ8</accession>
<keyword evidence="6 13" id="KW-1133">Transmembrane helix</keyword>
<keyword evidence="3 12" id="KW-0919">Taste</keyword>
<dbReference type="InterPro" id="IPR007960">
    <property type="entry name" value="TAS2R"/>
</dbReference>
<evidence type="ECO:0000256" key="2">
    <source>
        <dbReference type="ARBA" id="ARBA00007376"/>
    </source>
</evidence>
<feature type="transmembrane region" description="Helical" evidence="13">
    <location>
        <begin position="60"/>
        <end position="81"/>
    </location>
</feature>
<dbReference type="Proteomes" id="UP000770717">
    <property type="component" value="Unassembled WGS sequence"/>
</dbReference>
<keyword evidence="15" id="KW-1185">Reference proteome</keyword>
<evidence type="ECO:0000256" key="11">
    <source>
        <dbReference type="RuleBase" id="RU004423"/>
    </source>
</evidence>
<keyword evidence="9 12" id="KW-0675">Receptor</keyword>
<keyword evidence="7 12" id="KW-0297">G-protein coupled receptor</keyword>
<feature type="transmembrane region" description="Helical" evidence="13">
    <location>
        <begin position="12"/>
        <end position="39"/>
    </location>
</feature>